<accession>A0A2D2CZ03</accession>
<evidence type="ECO:0000313" key="2">
    <source>
        <dbReference type="Proteomes" id="UP000230709"/>
    </source>
</evidence>
<proteinExistence type="predicted"/>
<dbReference type="KEGG" id="mtw:CQW49_08765"/>
<dbReference type="AlphaFoldDB" id="A0A2D2CZ03"/>
<name>A0A2D2CZ03_METT3</name>
<dbReference type="STRING" id="595536.GCA_000178815_03399"/>
<dbReference type="Proteomes" id="UP000230709">
    <property type="component" value="Chromosome"/>
</dbReference>
<protein>
    <submittedName>
        <fullName evidence="1">Uncharacterized protein</fullName>
    </submittedName>
</protein>
<dbReference type="RefSeq" id="WP_004448262.1">
    <property type="nucleotide sequence ID" value="NZ_ADVE02000001.1"/>
</dbReference>
<sequence length="87" mass="9297">MSIALELFEAIDATLATAAADPAAVAALRKIAPGVHAIRCDKTDIQDETPFRSYENCDLFLIDGRDHCVKITSDPTVATGLVVAPKR</sequence>
<organism evidence="1 2">
    <name type="scientific">Methylosinus trichosporium (strain ATCC 35070 / NCIMB 11131 / UNIQEM 75 / OB3b)</name>
    <dbReference type="NCBI Taxonomy" id="595536"/>
    <lineage>
        <taxon>Bacteria</taxon>
        <taxon>Pseudomonadati</taxon>
        <taxon>Pseudomonadota</taxon>
        <taxon>Alphaproteobacteria</taxon>
        <taxon>Hyphomicrobiales</taxon>
        <taxon>Methylocystaceae</taxon>
        <taxon>Methylosinus</taxon>
    </lineage>
</organism>
<gene>
    <name evidence="1" type="ORF">CQW49_08765</name>
</gene>
<dbReference type="EMBL" id="CP023737">
    <property type="protein sequence ID" value="ATQ67971.1"/>
    <property type="molecule type" value="Genomic_DNA"/>
</dbReference>
<reference evidence="2" key="1">
    <citation type="submission" date="2017-10" db="EMBL/GenBank/DDBJ databases">
        <title>Completed PacBio SMRT sequence of Methylosinus trichosporium OB3b reveals presence of a third large plasmid.</title>
        <authorList>
            <person name="Charles T.C."/>
            <person name="Lynch M.D.J."/>
            <person name="Heil J.R."/>
            <person name="Cheng J."/>
        </authorList>
    </citation>
    <scope>NUCLEOTIDE SEQUENCE [LARGE SCALE GENOMIC DNA]</scope>
    <source>
        <strain evidence="2">OB3b</strain>
    </source>
</reference>
<keyword evidence="2" id="KW-1185">Reference proteome</keyword>
<evidence type="ECO:0000313" key="1">
    <source>
        <dbReference type="EMBL" id="ATQ67971.1"/>
    </source>
</evidence>